<feature type="chain" id="PRO_5014778649" description="DUF4136 domain-containing protein" evidence="1">
    <location>
        <begin position="21"/>
        <end position="205"/>
    </location>
</feature>
<dbReference type="KEGG" id="kak:Kalk_16580"/>
<dbReference type="PROSITE" id="PS51257">
    <property type="entry name" value="PROKAR_LIPOPROTEIN"/>
    <property type="match status" value="1"/>
</dbReference>
<protein>
    <recommendedName>
        <fullName evidence="4">DUF4136 domain-containing protein</fullName>
    </recommendedName>
</protein>
<sequence>MNIAIRLILLSLVASLTACATTQIEESWTLPGYMAPAPAERKVLIVTLAADETVRKAFENDFVQQLDKNGILAVASHQWLADGTKVNRETLRPIVAQNGITSVLVSSLRGIEKSQTYQPPEQIGPGDNLYRNFDTYMVYSSSGQNEPGTYVEMTEYLLETNLFNVKTEKLSWSVKTRTTEQATLRKGVESIVNAVMKQAAKDKVL</sequence>
<name>A0A2K9LNU7_9GAMM</name>
<evidence type="ECO:0008006" key="4">
    <source>
        <dbReference type="Google" id="ProtNLM"/>
    </source>
</evidence>
<feature type="signal peptide" evidence="1">
    <location>
        <begin position="1"/>
        <end position="20"/>
    </location>
</feature>
<evidence type="ECO:0000313" key="2">
    <source>
        <dbReference type="EMBL" id="AUM13943.1"/>
    </source>
</evidence>
<proteinExistence type="predicted"/>
<evidence type="ECO:0000313" key="3">
    <source>
        <dbReference type="Proteomes" id="UP000235116"/>
    </source>
</evidence>
<gene>
    <name evidence="2" type="ORF">Kalk_16580</name>
</gene>
<reference evidence="3" key="1">
    <citation type="submission" date="2017-08" db="EMBL/GenBank/DDBJ databases">
        <title>Direct submision.</title>
        <authorList>
            <person name="Kim S.-J."/>
            <person name="Rhee S.-K."/>
        </authorList>
    </citation>
    <scope>NUCLEOTIDE SEQUENCE [LARGE SCALE GENOMIC DNA]</scope>
    <source>
        <strain evidence="3">GI5</strain>
    </source>
</reference>
<organism evidence="2 3">
    <name type="scientific">Ketobacter alkanivorans</name>
    <dbReference type="NCBI Taxonomy" id="1917421"/>
    <lineage>
        <taxon>Bacteria</taxon>
        <taxon>Pseudomonadati</taxon>
        <taxon>Pseudomonadota</taxon>
        <taxon>Gammaproteobacteria</taxon>
        <taxon>Pseudomonadales</taxon>
        <taxon>Ketobacteraceae</taxon>
        <taxon>Ketobacter</taxon>
    </lineage>
</organism>
<keyword evidence="1" id="KW-0732">Signal</keyword>
<accession>A0A2K9LNU7</accession>
<dbReference type="Proteomes" id="UP000235116">
    <property type="component" value="Chromosome"/>
</dbReference>
<evidence type="ECO:0000256" key="1">
    <source>
        <dbReference type="SAM" id="SignalP"/>
    </source>
</evidence>
<dbReference type="EMBL" id="CP022684">
    <property type="protein sequence ID" value="AUM13943.1"/>
    <property type="molecule type" value="Genomic_DNA"/>
</dbReference>
<keyword evidence="3" id="KW-1185">Reference proteome</keyword>
<dbReference type="RefSeq" id="WP_101895318.1">
    <property type="nucleotide sequence ID" value="NZ_CP022684.1"/>
</dbReference>
<dbReference type="OrthoDB" id="6078026at2"/>
<dbReference type="AlphaFoldDB" id="A0A2K9LNU7"/>